<evidence type="ECO:0000313" key="1">
    <source>
        <dbReference type="EMBL" id="VIO63252.1"/>
    </source>
</evidence>
<sequence>MCIANYIHYHHMPPCTRPIIYSYHYTFCAAAHYDPITSHPLEPCDSVSTSSPYGDLNDPCSMSQCMVDRRCSSGECRLKDLNGRQFERQVPECSICGYHDCMHTSSSTAHVSILGSFASHSMTINVRKEAGYIQEMKNKIQSQYEEPTERFHSDGRFSDLKGLSLFLWPVYRQPIMVEAIVVSYATKPKPMRPINSDLQACPPDLRLLWEIWKPCPPSGSIAVGVALVVQGCADEIKERVRRAGLTCWMENTEGYWDT</sequence>
<dbReference type="EMBL" id="CAAKMV010000174">
    <property type="protein sequence ID" value="VIO63252.1"/>
    <property type="molecule type" value="Genomic_DNA"/>
</dbReference>
<dbReference type="AlphaFoldDB" id="A0A4E9EL06"/>
<name>A0A4E9EL06_GIBZA</name>
<proteinExistence type="predicted"/>
<organism evidence="1">
    <name type="scientific">Gibberella zeae</name>
    <name type="common">Wheat head blight fungus</name>
    <name type="synonym">Fusarium graminearum</name>
    <dbReference type="NCBI Taxonomy" id="5518"/>
    <lineage>
        <taxon>Eukaryota</taxon>
        <taxon>Fungi</taxon>
        <taxon>Dikarya</taxon>
        <taxon>Ascomycota</taxon>
        <taxon>Pezizomycotina</taxon>
        <taxon>Sordariomycetes</taxon>
        <taxon>Hypocreomycetidae</taxon>
        <taxon>Hypocreales</taxon>
        <taxon>Nectriaceae</taxon>
        <taxon>Fusarium</taxon>
    </lineage>
</organism>
<accession>A0A4E9EL06</accession>
<reference evidence="1" key="1">
    <citation type="submission" date="2019-04" db="EMBL/GenBank/DDBJ databases">
        <authorList>
            <person name="Melise S."/>
            <person name="Noan J."/>
            <person name="Okalmin O."/>
        </authorList>
    </citation>
    <scope>NUCLEOTIDE SEQUENCE</scope>
    <source>
        <strain evidence="1">FN9</strain>
    </source>
</reference>
<gene>
    <name evidence="1" type="ORF">FUG_LOCUS511768</name>
</gene>
<protein>
    <submittedName>
        <fullName evidence="1">Uncharacterized protein</fullName>
    </submittedName>
</protein>